<proteinExistence type="predicted"/>
<keyword evidence="2" id="KW-1185">Reference proteome</keyword>
<gene>
    <name evidence="1" type="ORF">OKIOD_LOCUS15460</name>
</gene>
<evidence type="ECO:0000313" key="1">
    <source>
        <dbReference type="EMBL" id="CAG5112483.1"/>
    </source>
</evidence>
<evidence type="ECO:0000313" key="2">
    <source>
        <dbReference type="Proteomes" id="UP001158576"/>
    </source>
</evidence>
<name>A0ABN7T656_OIKDI</name>
<reference evidence="1 2" key="1">
    <citation type="submission" date="2021-04" db="EMBL/GenBank/DDBJ databases">
        <authorList>
            <person name="Bliznina A."/>
        </authorList>
    </citation>
    <scope>NUCLEOTIDE SEQUENCE [LARGE SCALE GENOMIC DNA]</scope>
</reference>
<sequence length="100" mass="11521">MKVLSLFFTFSYALDEMLLMMMMQQQQQVAPGQTSQMNNLLPLLLMDSDSGQTKCEPEAVYVQPEPEVVYVQPEPEVQTVFRTWRVNADGTRELIEETTE</sequence>
<accession>A0ABN7T656</accession>
<dbReference type="EMBL" id="OU015567">
    <property type="protein sequence ID" value="CAG5112483.1"/>
    <property type="molecule type" value="Genomic_DNA"/>
</dbReference>
<organism evidence="1 2">
    <name type="scientific">Oikopleura dioica</name>
    <name type="common">Tunicate</name>
    <dbReference type="NCBI Taxonomy" id="34765"/>
    <lineage>
        <taxon>Eukaryota</taxon>
        <taxon>Metazoa</taxon>
        <taxon>Chordata</taxon>
        <taxon>Tunicata</taxon>
        <taxon>Appendicularia</taxon>
        <taxon>Copelata</taxon>
        <taxon>Oikopleuridae</taxon>
        <taxon>Oikopleura</taxon>
    </lineage>
</organism>
<dbReference type="Proteomes" id="UP001158576">
    <property type="component" value="Chromosome 2"/>
</dbReference>
<protein>
    <submittedName>
        <fullName evidence="1">Oidioi.mRNA.OKI2018_I69.chr2.g6695.t1.cds</fullName>
    </submittedName>
</protein>